<dbReference type="PANTHER" id="PTHR31286:SF167">
    <property type="entry name" value="OS09G0268800 PROTEIN"/>
    <property type="match status" value="1"/>
</dbReference>
<dbReference type="InterPro" id="IPR025558">
    <property type="entry name" value="DUF4283"/>
</dbReference>
<evidence type="ECO:0000313" key="4">
    <source>
        <dbReference type="Proteomes" id="UP000237347"/>
    </source>
</evidence>
<dbReference type="Proteomes" id="UP000237347">
    <property type="component" value="Unassembled WGS sequence"/>
</dbReference>
<gene>
    <name evidence="3" type="ORF">CFP56_039343</name>
</gene>
<dbReference type="InterPro" id="IPR025836">
    <property type="entry name" value="Zn_knuckle_CX2CX4HX4C"/>
</dbReference>
<keyword evidence="4" id="KW-1185">Reference proteome</keyword>
<proteinExistence type="predicted"/>
<dbReference type="EMBL" id="PKMF04000077">
    <property type="protein sequence ID" value="KAK7852306.1"/>
    <property type="molecule type" value="Genomic_DNA"/>
</dbReference>
<sequence>MEEILYDWKKLSLTDAEDVKLSLSRSKNLRSKEHILAAKFLTKRALNVEAIGRTFKPLWRAKKDFKVREASDHVLLFVFELEADAERVLANEPWTFDKHAVLLQRFDGSTPPRYLRFTKLKFWVQIYGLPISMLEPETAIELGESLGQVTPCENPNELVGGDFLRVHVEIDVSKPLCRGRRVALDDNNERWISFKYEKLPNFCYWCGLISHDGKDCDLWLARKDTGNIEPTEYGPWLRAMPFNPGKTSFTVVSGMGDGLGGALKPSKMTAEAVVNTTGTSTVESNLSEEDGADRFQERNMETVKTGAQFSPKSQKNRSTITEIQEIDVALGTVDSCEKHVASNITDTSQVIANNDATVTPSMPAHSQKSQEQALDATANRTLRTWKRIARFEDRNQLGISNITELIKVTHERSLNTELMASVMWTVWHRRNQLRVNSNALTKAQVPQQAKLAICIK</sequence>
<dbReference type="AlphaFoldDB" id="A0AAW0LPS4"/>
<protein>
    <recommendedName>
        <fullName evidence="5">DUF4283 domain-containing protein</fullName>
    </recommendedName>
</protein>
<evidence type="ECO:0000259" key="2">
    <source>
        <dbReference type="Pfam" id="PF14392"/>
    </source>
</evidence>
<organism evidence="3 4">
    <name type="scientific">Quercus suber</name>
    <name type="common">Cork oak</name>
    <dbReference type="NCBI Taxonomy" id="58331"/>
    <lineage>
        <taxon>Eukaryota</taxon>
        <taxon>Viridiplantae</taxon>
        <taxon>Streptophyta</taxon>
        <taxon>Embryophyta</taxon>
        <taxon>Tracheophyta</taxon>
        <taxon>Spermatophyta</taxon>
        <taxon>Magnoliopsida</taxon>
        <taxon>eudicotyledons</taxon>
        <taxon>Gunneridae</taxon>
        <taxon>Pentapetalae</taxon>
        <taxon>rosids</taxon>
        <taxon>fabids</taxon>
        <taxon>Fagales</taxon>
        <taxon>Fagaceae</taxon>
        <taxon>Quercus</taxon>
    </lineage>
</organism>
<reference evidence="3 4" key="1">
    <citation type="journal article" date="2018" name="Sci. Data">
        <title>The draft genome sequence of cork oak.</title>
        <authorList>
            <person name="Ramos A.M."/>
            <person name="Usie A."/>
            <person name="Barbosa P."/>
            <person name="Barros P.M."/>
            <person name="Capote T."/>
            <person name="Chaves I."/>
            <person name="Simoes F."/>
            <person name="Abreu I."/>
            <person name="Carrasquinho I."/>
            <person name="Faro C."/>
            <person name="Guimaraes J.B."/>
            <person name="Mendonca D."/>
            <person name="Nobrega F."/>
            <person name="Rodrigues L."/>
            <person name="Saibo N.J.M."/>
            <person name="Varela M.C."/>
            <person name="Egas C."/>
            <person name="Matos J."/>
            <person name="Miguel C.M."/>
            <person name="Oliveira M.M."/>
            <person name="Ricardo C.P."/>
            <person name="Goncalves S."/>
        </authorList>
    </citation>
    <scope>NUCLEOTIDE SEQUENCE [LARGE SCALE GENOMIC DNA]</scope>
    <source>
        <strain evidence="4">cv. HL8</strain>
    </source>
</reference>
<evidence type="ECO:0000313" key="3">
    <source>
        <dbReference type="EMBL" id="KAK7852306.1"/>
    </source>
</evidence>
<feature type="domain" description="Zinc knuckle CX2CX4HX4C" evidence="2">
    <location>
        <begin position="170"/>
        <end position="217"/>
    </location>
</feature>
<dbReference type="PANTHER" id="PTHR31286">
    <property type="entry name" value="GLYCINE-RICH CELL WALL STRUCTURAL PROTEIN 1.8-LIKE"/>
    <property type="match status" value="1"/>
</dbReference>
<accession>A0AAW0LPS4</accession>
<feature type="domain" description="DUF4283" evidence="1">
    <location>
        <begin position="34"/>
        <end position="107"/>
    </location>
</feature>
<dbReference type="Pfam" id="PF14111">
    <property type="entry name" value="DUF4283"/>
    <property type="match status" value="1"/>
</dbReference>
<evidence type="ECO:0008006" key="5">
    <source>
        <dbReference type="Google" id="ProtNLM"/>
    </source>
</evidence>
<name>A0AAW0LPS4_QUESU</name>
<dbReference type="InterPro" id="IPR040256">
    <property type="entry name" value="At4g02000-like"/>
</dbReference>
<dbReference type="Pfam" id="PF14392">
    <property type="entry name" value="zf-CCHC_4"/>
    <property type="match status" value="1"/>
</dbReference>
<comment type="caution">
    <text evidence="3">The sequence shown here is derived from an EMBL/GenBank/DDBJ whole genome shotgun (WGS) entry which is preliminary data.</text>
</comment>
<evidence type="ECO:0000259" key="1">
    <source>
        <dbReference type="Pfam" id="PF14111"/>
    </source>
</evidence>